<dbReference type="PANTHER" id="PTHR44329:SF298">
    <property type="entry name" value="MIXED LINEAGE KINASE DOMAIN-LIKE PROTEIN"/>
    <property type="match status" value="1"/>
</dbReference>
<dbReference type="GO" id="GO:0004674">
    <property type="term" value="F:protein serine/threonine kinase activity"/>
    <property type="evidence" value="ECO:0007669"/>
    <property type="project" value="UniProtKB-KW"/>
</dbReference>
<evidence type="ECO:0000259" key="3">
    <source>
        <dbReference type="PROSITE" id="PS50011"/>
    </source>
</evidence>
<dbReference type="GeneID" id="5478939"/>
<reference evidence="5" key="2">
    <citation type="journal article" date="2020" name="Data Brief">
        <title>Transcriptome dataset of Babesia bovis life stages within vertebrate and invertebrate hosts.</title>
        <authorList>
            <person name="Ueti M.W."/>
            <person name="Johnson W.C."/>
            <person name="Kappmeyer L.S."/>
            <person name="Herndon D.R."/>
            <person name="Mousel M.R."/>
            <person name="Reif K.E."/>
            <person name="Taus N.S."/>
            <person name="Ifeonu O.O."/>
            <person name="Silva J.C."/>
            <person name="Suarez C.E."/>
            <person name="Brayton K.A."/>
        </authorList>
    </citation>
    <scope>NUCLEOTIDE SEQUENCE [LARGE SCALE GENOMIC DNA]</scope>
</reference>
<keyword evidence="4" id="KW-0418">Kinase</keyword>
<dbReference type="RefSeq" id="XP_001610705.1">
    <property type="nucleotide sequence ID" value="XM_001610655.1"/>
</dbReference>
<reference evidence="5" key="3">
    <citation type="journal article" date="2021" name="Int. J. Parasitol.">
        <title>Comparative analysis of gene expression between Babesia bovis blood stages and kinetes allowed by improved genome annotation.</title>
        <authorList>
            <person name="Ueti M.W."/>
            <person name="Johnson W.C."/>
            <person name="Kappmeyer L.S."/>
            <person name="Herndon D.R."/>
            <person name="Mousel M.R."/>
            <person name="Reif K.E."/>
            <person name="Taus N.S."/>
            <person name="Ifeonu O.O."/>
            <person name="Silva J.C."/>
            <person name="Suarez C.E."/>
            <person name="Brayton K.A."/>
        </authorList>
    </citation>
    <scope>NUCLEOTIDE SEQUENCE [LARGE SCALE GENOMIC DNA]</scope>
</reference>
<evidence type="ECO:0000313" key="5">
    <source>
        <dbReference type="Proteomes" id="UP000002173"/>
    </source>
</evidence>
<dbReference type="EMBL" id="AAXT01000002">
    <property type="protein sequence ID" value="EDO07137.1"/>
    <property type="molecule type" value="Genomic_DNA"/>
</dbReference>
<dbReference type="eggNOG" id="KOG0579">
    <property type="taxonomic scope" value="Eukaryota"/>
</dbReference>
<dbReference type="PROSITE" id="PS00108">
    <property type="entry name" value="PROTEIN_KINASE_ST"/>
    <property type="match status" value="1"/>
</dbReference>
<dbReference type="SMART" id="SM00220">
    <property type="entry name" value="S_TKc"/>
    <property type="match status" value="1"/>
</dbReference>
<sequence length="628" mass="69908">MEEENTSKLAIGDYGMSAWTPKKDDVQSNSVVVHGGSRLQHGINSVDTVSTYRSDVCDDNARDNYERAISVLDSASAVNDTRTGHIGRKAYPLKDSTANGLRWEYTKLSPVNGLRCEFSPQNGAPIVNKSLFSKQNAKMVINHFETPDGCNLVPEKCEELPAAALCYRDESSRYVNNYPCSARGRGQLKPLIYPNNAIATSYRQSCGKVFKKNRHDKDIMMPSNAEGPVGILDTFRRKEPCIATSPTTIVGKRASGYFWHRPFAVKRRDKVLFFRGLPYVETVNPDVQKSWHLEAISALTREQYASLKMTMLRLSKSVTNIDPKLLMMLSKGSWEVLQEGTFGTVYIGYIDGLGYSAVKIPVSFMVQNDPVGVMRRYVNEWDILSRCDHPNIVKLCGGLIFGVFDIWLCTELISGADLHSIKYDPKSKRVITPQASLKICRQLADVVNYLHTPTVERGKIVHRDIKPENIIVMPNWDIKLCDFGDAWEDVGQRVDNISGATWLYAPPELLTHKSIVVDIVGVGGGADVDLTEVSEKWDIWSMGCVFQEMFGYAGPFHHLVDVNDGPTEICEKMVHNAINGLVPEIPHALASTKMGQLIAQCLQNDPSLRPTAAQVCAVLQAPDLVLLH</sequence>
<dbReference type="GO" id="GO:0005524">
    <property type="term" value="F:ATP binding"/>
    <property type="evidence" value="ECO:0007669"/>
    <property type="project" value="UniProtKB-KW"/>
</dbReference>
<gene>
    <name evidence="4" type="ORF">BBOV_IV007830</name>
</gene>
<dbReference type="SUPFAM" id="SSF56112">
    <property type="entry name" value="Protein kinase-like (PK-like)"/>
    <property type="match status" value="1"/>
</dbReference>
<dbReference type="Pfam" id="PF00069">
    <property type="entry name" value="Pkinase"/>
    <property type="match status" value="1"/>
</dbReference>
<evidence type="ECO:0000313" key="4">
    <source>
        <dbReference type="EMBL" id="EDO07137.1"/>
    </source>
</evidence>
<dbReference type="InParanoid" id="A7ARG8"/>
<dbReference type="InterPro" id="IPR011009">
    <property type="entry name" value="Kinase-like_dom_sf"/>
</dbReference>
<keyword evidence="4" id="KW-0723">Serine/threonine-protein kinase</keyword>
<keyword evidence="1" id="KW-0547">Nucleotide-binding</keyword>
<feature type="domain" description="Protein kinase" evidence="3">
    <location>
        <begin position="331"/>
        <end position="628"/>
    </location>
</feature>
<dbReference type="PANTHER" id="PTHR44329">
    <property type="entry name" value="SERINE/THREONINE-PROTEIN KINASE TNNI3K-RELATED"/>
    <property type="match status" value="1"/>
</dbReference>
<evidence type="ECO:0000256" key="1">
    <source>
        <dbReference type="ARBA" id="ARBA00022741"/>
    </source>
</evidence>
<name>A7ARG8_BABBO</name>
<accession>A7ARG8</accession>
<reference evidence="4 5" key="1">
    <citation type="journal article" date="2007" name="PLoS Pathog.">
        <title>Genome sequence of Babesia bovis and comparative analysis of apicomplexan hemoprotozoa.</title>
        <authorList>
            <person name="Brayton K.A."/>
            <person name="Lau A.O.T."/>
            <person name="Herndon D.R."/>
            <person name="Hannick L."/>
            <person name="Kappmeyer L.S."/>
            <person name="Berens S.J."/>
            <person name="Bidwell S.L."/>
            <person name="Brown W.C."/>
            <person name="Crabtree J."/>
            <person name="Fadrosh D."/>
            <person name="Feldblum T."/>
            <person name="Forberger H.A."/>
            <person name="Haas B.J."/>
            <person name="Howell J.M."/>
            <person name="Khouri H."/>
            <person name="Koo H."/>
            <person name="Mann D.J."/>
            <person name="Norimine J."/>
            <person name="Paulsen I.T."/>
            <person name="Radune D."/>
            <person name="Ren Q."/>
            <person name="Smith R.K. Jr."/>
            <person name="Suarez C.E."/>
            <person name="White O."/>
            <person name="Wortman J.R."/>
            <person name="Knowles D.P. Jr."/>
            <person name="McElwain T.F."/>
            <person name="Nene V.M."/>
        </authorList>
    </citation>
    <scope>NUCLEOTIDE SEQUENCE [LARGE SCALE GENOMIC DNA]</scope>
    <source>
        <strain evidence="4">T2Bo</strain>
    </source>
</reference>
<dbReference type="InterPro" id="IPR008271">
    <property type="entry name" value="Ser/Thr_kinase_AS"/>
</dbReference>
<keyword evidence="5" id="KW-1185">Reference proteome</keyword>
<protein>
    <submittedName>
        <fullName evidence="4">Serine/threonine protein kinase, putative</fullName>
    </submittedName>
</protein>
<comment type="caution">
    <text evidence="4">The sequence shown here is derived from an EMBL/GenBank/DDBJ whole genome shotgun (WGS) entry which is preliminary data.</text>
</comment>
<proteinExistence type="predicted"/>
<dbReference type="CDD" id="cd00180">
    <property type="entry name" value="PKc"/>
    <property type="match status" value="1"/>
</dbReference>
<dbReference type="STRING" id="5865.A7ARG8"/>
<dbReference type="VEuPathDB" id="PiroplasmaDB:BBOV_IV007830"/>
<dbReference type="InterPro" id="IPR051681">
    <property type="entry name" value="Ser/Thr_Kinases-Pseudokinases"/>
</dbReference>
<dbReference type="Gene3D" id="3.30.200.20">
    <property type="entry name" value="Phosphorylase Kinase, domain 1"/>
    <property type="match status" value="1"/>
</dbReference>
<dbReference type="PROSITE" id="PS50011">
    <property type="entry name" value="PROTEIN_KINASE_DOM"/>
    <property type="match status" value="1"/>
</dbReference>
<keyword evidence="2" id="KW-0067">ATP-binding</keyword>
<dbReference type="KEGG" id="bbo:BBOV_IV007830"/>
<dbReference type="AlphaFoldDB" id="A7ARG8"/>
<evidence type="ECO:0000256" key="2">
    <source>
        <dbReference type="ARBA" id="ARBA00022840"/>
    </source>
</evidence>
<dbReference type="Gene3D" id="1.10.510.10">
    <property type="entry name" value="Transferase(Phosphotransferase) domain 1"/>
    <property type="match status" value="1"/>
</dbReference>
<organism evidence="4 5">
    <name type="scientific">Babesia bovis</name>
    <dbReference type="NCBI Taxonomy" id="5865"/>
    <lineage>
        <taxon>Eukaryota</taxon>
        <taxon>Sar</taxon>
        <taxon>Alveolata</taxon>
        <taxon>Apicomplexa</taxon>
        <taxon>Aconoidasida</taxon>
        <taxon>Piroplasmida</taxon>
        <taxon>Babesiidae</taxon>
        <taxon>Babesia</taxon>
    </lineage>
</organism>
<keyword evidence="4" id="KW-0808">Transferase</keyword>
<dbReference type="Proteomes" id="UP000002173">
    <property type="component" value="Unassembled WGS sequence"/>
</dbReference>
<dbReference type="InterPro" id="IPR000719">
    <property type="entry name" value="Prot_kinase_dom"/>
</dbReference>